<feature type="chain" id="PRO_5040821349" evidence="3">
    <location>
        <begin position="23"/>
        <end position="378"/>
    </location>
</feature>
<dbReference type="GO" id="GO:0005829">
    <property type="term" value="C:cytosol"/>
    <property type="evidence" value="ECO:0007669"/>
    <property type="project" value="TreeGrafter"/>
</dbReference>
<feature type="signal peptide" evidence="3">
    <location>
        <begin position="1"/>
        <end position="22"/>
    </location>
</feature>
<evidence type="ECO:0000313" key="6">
    <source>
        <dbReference type="Proteomes" id="UP001139353"/>
    </source>
</evidence>
<keyword evidence="1 5" id="KW-0378">Hydrolase</keyword>
<dbReference type="EMBL" id="JAJLJH010000001">
    <property type="protein sequence ID" value="MCK9684722.1"/>
    <property type="molecule type" value="Genomic_DNA"/>
</dbReference>
<evidence type="ECO:0000313" key="5">
    <source>
        <dbReference type="EMBL" id="MCK9684722.1"/>
    </source>
</evidence>
<keyword evidence="2" id="KW-0326">Glycosidase</keyword>
<dbReference type="GO" id="GO:0008477">
    <property type="term" value="F:purine nucleosidase activity"/>
    <property type="evidence" value="ECO:0007669"/>
    <property type="project" value="TreeGrafter"/>
</dbReference>
<dbReference type="Proteomes" id="UP001139353">
    <property type="component" value="Unassembled WGS sequence"/>
</dbReference>
<dbReference type="SUPFAM" id="SSF53590">
    <property type="entry name" value="Nucleoside hydrolase"/>
    <property type="match status" value="1"/>
</dbReference>
<proteinExistence type="predicted"/>
<name>A0A9X2BXU4_9BURK</name>
<reference evidence="5" key="1">
    <citation type="submission" date="2021-11" db="EMBL/GenBank/DDBJ databases">
        <title>BS-T2-15 a new species belonging to the Comamonadaceae family isolated from the soil of a French oak forest.</title>
        <authorList>
            <person name="Mieszkin S."/>
            <person name="Alain K."/>
        </authorList>
    </citation>
    <scope>NUCLEOTIDE SEQUENCE</scope>
    <source>
        <strain evidence="5">BS-T2-15</strain>
    </source>
</reference>
<organism evidence="5 6">
    <name type="scientific">Scleromatobacter humisilvae</name>
    <dbReference type="NCBI Taxonomy" id="2897159"/>
    <lineage>
        <taxon>Bacteria</taxon>
        <taxon>Pseudomonadati</taxon>
        <taxon>Pseudomonadota</taxon>
        <taxon>Betaproteobacteria</taxon>
        <taxon>Burkholderiales</taxon>
        <taxon>Sphaerotilaceae</taxon>
        <taxon>Scleromatobacter</taxon>
    </lineage>
</organism>
<evidence type="ECO:0000256" key="2">
    <source>
        <dbReference type="ARBA" id="ARBA00023295"/>
    </source>
</evidence>
<dbReference type="InterPro" id="IPR023186">
    <property type="entry name" value="IUNH"/>
</dbReference>
<feature type="domain" description="Inosine/uridine-preferring nucleoside hydrolase" evidence="4">
    <location>
        <begin position="36"/>
        <end position="361"/>
    </location>
</feature>
<gene>
    <name evidence="5" type="ORF">LPC04_03260</name>
</gene>
<dbReference type="RefSeq" id="WP_275680746.1">
    <property type="nucleotide sequence ID" value="NZ_JAJLJH010000001.1"/>
</dbReference>
<dbReference type="Gene3D" id="3.90.245.10">
    <property type="entry name" value="Ribonucleoside hydrolase-like"/>
    <property type="match status" value="1"/>
</dbReference>
<evidence type="ECO:0000256" key="1">
    <source>
        <dbReference type="ARBA" id="ARBA00022801"/>
    </source>
</evidence>
<evidence type="ECO:0000256" key="3">
    <source>
        <dbReference type="SAM" id="SignalP"/>
    </source>
</evidence>
<evidence type="ECO:0000259" key="4">
    <source>
        <dbReference type="Pfam" id="PF01156"/>
    </source>
</evidence>
<dbReference type="GO" id="GO:0006152">
    <property type="term" value="P:purine nucleoside catabolic process"/>
    <property type="evidence" value="ECO:0007669"/>
    <property type="project" value="TreeGrafter"/>
</dbReference>
<dbReference type="AlphaFoldDB" id="A0A9X2BXU4"/>
<dbReference type="InterPro" id="IPR001910">
    <property type="entry name" value="Inosine/uridine_hydrolase_dom"/>
</dbReference>
<keyword evidence="3" id="KW-0732">Signal</keyword>
<dbReference type="PANTHER" id="PTHR12304">
    <property type="entry name" value="INOSINE-URIDINE PREFERRING NUCLEOSIDE HYDROLASE"/>
    <property type="match status" value="1"/>
</dbReference>
<protein>
    <submittedName>
        <fullName evidence="5">Nucleoside hydrolase</fullName>
    </submittedName>
</protein>
<dbReference type="Pfam" id="PF01156">
    <property type="entry name" value="IU_nuc_hydro"/>
    <property type="match status" value="1"/>
</dbReference>
<dbReference type="InterPro" id="IPR036452">
    <property type="entry name" value="Ribo_hydro-like"/>
</dbReference>
<accession>A0A9X2BXU4</accession>
<keyword evidence="6" id="KW-1185">Reference proteome</keyword>
<dbReference type="PANTHER" id="PTHR12304:SF4">
    <property type="entry name" value="URIDINE NUCLEOSIDASE"/>
    <property type="match status" value="1"/>
</dbReference>
<sequence>MLLKLRLCALIALSLAAGFATADDSHRGRDPAPPKVILDTDFNTISDDGQALAMLAQLDAAGKLDLLGVTVATGNAWLEQETSDALKAVERLGIDRSVGVYVGAKYPLLHDYDAYLDEVARFGAPIDYVGAFASPPPTSPGDIVAPPDGFATHTRPQRQHAVDFLIEQIHRYPHQVSILEIAPPTNLAMAIRKDPGIVPLIKQVVTMAGQIYVAGNAYNDVAEFNWWTDPESVKIVLRAAVPKVILPLDLTNDVPLTKPVYLQIANHRPVTPITKLYTDAYAPFFGSAPAPYPLYIWDTTALAYLVDPTFATSTRDLWVDMSTTFDANYGKSIVYDSNPTPTIPLLQPSKVVFAFDTARFYAFYVDLLTRPVPVHGGR</sequence>
<comment type="caution">
    <text evidence="5">The sequence shown here is derived from an EMBL/GenBank/DDBJ whole genome shotgun (WGS) entry which is preliminary data.</text>
</comment>